<keyword evidence="3" id="KW-1185">Reference proteome</keyword>
<evidence type="ECO:0000313" key="3">
    <source>
        <dbReference type="Proteomes" id="UP000053573"/>
    </source>
</evidence>
<dbReference type="Proteomes" id="UP000053573">
    <property type="component" value="Unassembled WGS sequence"/>
</dbReference>
<evidence type="ECO:0000313" key="2">
    <source>
        <dbReference type="EMBL" id="KLJ07100.1"/>
    </source>
</evidence>
<proteinExistence type="predicted"/>
<feature type="region of interest" description="Disordered" evidence="1">
    <location>
        <begin position="1"/>
        <end position="23"/>
    </location>
</feature>
<gene>
    <name evidence="2" type="ORF">EMPG_17405</name>
</gene>
<sequence length="76" mass="8838">MGRYLLDAMRRHRPRPHRPPLDRGREAPWAWLEWSEARRCYPARMKRRARWDIFSGALTQSPTGAAKVPSGQSHSG</sequence>
<protein>
    <submittedName>
        <fullName evidence="2">Uncharacterized protein</fullName>
    </submittedName>
</protein>
<evidence type="ECO:0000256" key="1">
    <source>
        <dbReference type="SAM" id="MobiDB-lite"/>
    </source>
</evidence>
<dbReference type="EMBL" id="LDEV01002914">
    <property type="protein sequence ID" value="KLJ07100.1"/>
    <property type="molecule type" value="Genomic_DNA"/>
</dbReference>
<reference evidence="3" key="1">
    <citation type="journal article" date="2015" name="PLoS Genet.">
        <title>The dynamic genome and transcriptome of the human fungal pathogen Blastomyces and close relative Emmonsia.</title>
        <authorList>
            <person name="Munoz J.F."/>
            <person name="Gauthier G.M."/>
            <person name="Desjardins C.A."/>
            <person name="Gallo J.E."/>
            <person name="Holder J."/>
            <person name="Sullivan T.D."/>
            <person name="Marty A.J."/>
            <person name="Carmen J.C."/>
            <person name="Chen Z."/>
            <person name="Ding L."/>
            <person name="Gujja S."/>
            <person name="Magrini V."/>
            <person name="Misas E."/>
            <person name="Mitreva M."/>
            <person name="Priest M."/>
            <person name="Saif S."/>
            <person name="Whiston E.A."/>
            <person name="Young S."/>
            <person name="Zeng Q."/>
            <person name="Goldman W.E."/>
            <person name="Mardis E.R."/>
            <person name="Taylor J.W."/>
            <person name="McEwen J.G."/>
            <person name="Clay O.K."/>
            <person name="Klein B.S."/>
            <person name="Cuomo C.A."/>
        </authorList>
    </citation>
    <scope>NUCLEOTIDE SEQUENCE [LARGE SCALE GENOMIC DNA]</scope>
    <source>
        <strain evidence="3">UAMH 139</strain>
    </source>
</reference>
<dbReference type="AlphaFoldDB" id="A0A0H1B6T2"/>
<name>A0A0H1B6T2_9EURO</name>
<accession>A0A0H1B6T2</accession>
<comment type="caution">
    <text evidence="2">The sequence shown here is derived from an EMBL/GenBank/DDBJ whole genome shotgun (WGS) entry which is preliminary data.</text>
</comment>
<organism evidence="2 3">
    <name type="scientific">Blastomyces silverae</name>
    <dbReference type="NCBI Taxonomy" id="2060906"/>
    <lineage>
        <taxon>Eukaryota</taxon>
        <taxon>Fungi</taxon>
        <taxon>Dikarya</taxon>
        <taxon>Ascomycota</taxon>
        <taxon>Pezizomycotina</taxon>
        <taxon>Eurotiomycetes</taxon>
        <taxon>Eurotiomycetidae</taxon>
        <taxon>Onygenales</taxon>
        <taxon>Ajellomycetaceae</taxon>
        <taxon>Blastomyces</taxon>
    </lineage>
</organism>